<dbReference type="InterPro" id="IPR002545">
    <property type="entry name" value="CheW-lke_dom"/>
</dbReference>
<accession>A0A550J981</accession>
<name>A0A550J981_9BACT</name>
<dbReference type="EMBL" id="VJVV01000009">
    <property type="protein sequence ID" value="TRO79672.1"/>
    <property type="molecule type" value="Genomic_DNA"/>
</dbReference>
<feature type="domain" description="CheW-like" evidence="1">
    <location>
        <begin position="5"/>
        <end position="144"/>
    </location>
</feature>
<evidence type="ECO:0000259" key="1">
    <source>
        <dbReference type="PROSITE" id="PS50851"/>
    </source>
</evidence>
<dbReference type="InterPro" id="IPR036061">
    <property type="entry name" value="CheW-like_dom_sf"/>
</dbReference>
<dbReference type="RefSeq" id="WP_092058708.1">
    <property type="nucleotide sequence ID" value="NZ_FOJJ01000041.1"/>
</dbReference>
<sequence>MSSSTAMSLVFRLGEVGFSLAAEDLLEIREEDSRELFAADVPPAMLPFRDGEIPVVNLRRLFRLPDNPRREASVKYLVLAGERGNWAAPIDSVLGVYPVSAFTRCSAPLLSRLPGPRPYGDVELWRDELLVRCDALWLEQCRRGI</sequence>
<dbReference type="PROSITE" id="PS50851">
    <property type="entry name" value="CHEW"/>
    <property type="match status" value="1"/>
</dbReference>
<dbReference type="OrthoDB" id="5405753at2"/>
<dbReference type="Pfam" id="PF01584">
    <property type="entry name" value="CheW"/>
    <property type="match status" value="1"/>
</dbReference>
<reference evidence="2 3" key="1">
    <citation type="submission" date="2019-07" db="EMBL/GenBank/DDBJ databases">
        <title>Insights of Desulfuromonas acetexigens electromicrobiology.</title>
        <authorList>
            <person name="Katuri K."/>
            <person name="Sapireddy V."/>
            <person name="Shaw D.R."/>
            <person name="Saikaly P."/>
        </authorList>
    </citation>
    <scope>NUCLEOTIDE SEQUENCE [LARGE SCALE GENOMIC DNA]</scope>
    <source>
        <strain evidence="2 3">2873</strain>
    </source>
</reference>
<gene>
    <name evidence="2" type="ORF">FL622_12225</name>
</gene>
<dbReference type="SUPFAM" id="SSF50341">
    <property type="entry name" value="CheW-like"/>
    <property type="match status" value="1"/>
</dbReference>
<evidence type="ECO:0000313" key="2">
    <source>
        <dbReference type="EMBL" id="TRO79672.1"/>
    </source>
</evidence>
<organism evidence="2 3">
    <name type="scientific">Trichloromonas acetexigens</name>
    <dbReference type="NCBI Taxonomy" id="38815"/>
    <lineage>
        <taxon>Bacteria</taxon>
        <taxon>Pseudomonadati</taxon>
        <taxon>Thermodesulfobacteriota</taxon>
        <taxon>Desulfuromonadia</taxon>
        <taxon>Desulfuromonadales</taxon>
        <taxon>Trichloromonadaceae</taxon>
        <taxon>Trichloromonas</taxon>
    </lineage>
</organism>
<dbReference type="GO" id="GO:0006935">
    <property type="term" value="P:chemotaxis"/>
    <property type="evidence" value="ECO:0007669"/>
    <property type="project" value="InterPro"/>
</dbReference>
<comment type="caution">
    <text evidence="2">The sequence shown here is derived from an EMBL/GenBank/DDBJ whole genome shotgun (WGS) entry which is preliminary data.</text>
</comment>
<evidence type="ECO:0000313" key="3">
    <source>
        <dbReference type="Proteomes" id="UP000317155"/>
    </source>
</evidence>
<protein>
    <recommendedName>
        <fullName evidence="1">CheW-like domain-containing protein</fullName>
    </recommendedName>
</protein>
<dbReference type="AlphaFoldDB" id="A0A550J981"/>
<dbReference type="Proteomes" id="UP000317155">
    <property type="component" value="Unassembled WGS sequence"/>
</dbReference>
<keyword evidence="3" id="KW-1185">Reference proteome</keyword>
<dbReference type="GO" id="GO:0007165">
    <property type="term" value="P:signal transduction"/>
    <property type="evidence" value="ECO:0007669"/>
    <property type="project" value="InterPro"/>
</dbReference>
<proteinExistence type="predicted"/>